<dbReference type="Gene3D" id="2.40.10.10">
    <property type="entry name" value="Trypsin-like serine proteases"/>
    <property type="match status" value="1"/>
</dbReference>
<reference evidence="3 4" key="1">
    <citation type="journal article" date="2019" name="Int. J. Syst. Evol. Microbiol.">
        <title>The Global Catalogue of Microorganisms (GCM) 10K type strain sequencing project: providing services to taxonomists for standard genome sequencing and annotation.</title>
        <authorList>
            <consortium name="The Broad Institute Genomics Platform"/>
            <consortium name="The Broad Institute Genome Sequencing Center for Infectious Disease"/>
            <person name="Wu L."/>
            <person name="Ma J."/>
        </authorList>
    </citation>
    <scope>NUCLEOTIDE SEQUENCE [LARGE SCALE GENOMIC DNA]</scope>
    <source>
        <strain evidence="3 4">JCM 16013</strain>
    </source>
</reference>
<dbReference type="InterPro" id="IPR009003">
    <property type="entry name" value="Peptidase_S1_PA"/>
</dbReference>
<accession>A0ABN2SI23</accession>
<name>A0ABN2SI23_9ACTN</name>
<evidence type="ECO:0000259" key="2">
    <source>
        <dbReference type="Pfam" id="PF24883"/>
    </source>
</evidence>
<evidence type="ECO:0000313" key="3">
    <source>
        <dbReference type="EMBL" id="GAA1986986.1"/>
    </source>
</evidence>
<sequence>MSGSDDGLDVGRAAEVIVELREGRGPGRRGSGYRIGTTAVLTAAHVVAEAERIERIRVRFNADTPDEWTAEAEVEVAHQDSDLAVLTIDRDDPVPAVRWGRIPERDAVVACSGLGFPWFKRRDDGLTTYRELFHLVGSAPVLSNHRGGTLEIAVATPPERDPDPTRSAWEGMSGAPVFAAGRLIAVVKNHHAPEGVGRLEAVRLDSLFRDAPVELRRALGLPPRLEALPDVLPTPARSLELEAHRADVASIAPEYLLDRRLELDELTEFCSKPERYLWWQAGPWAGKTALAATFAINPPDGVRVASFFVTARLAGQADAAAFATSMIRQLAEIAEIPLPERVGANLMPYLVGEASARCAQRGERLLMIVDGLDEDQGTKPSIASLLPRHPPDNLRVLVMSRPHPGIPGDVDGSHPLRTCRVRGLDRSDYARHLEIRAREELKDLIRDSGDEYEVVALITASGGGLTVADLAELTGRRQHQITWHIESVFGRSLTSRTRATGTAYLFAHETLRDIAEETLRPELPAYHERLHAWADRYRQLEWPEGTPGYLLAPYMRLLTKLDERDRLAFLAADSRRHDLMLDVTGTDQEILAELASAWELVADGPRLAPLTLLAAERGRLLHRAQYMPPQLAGVWARLGYSSRAAYLSRRVHYEDLADFALALVETGRHQEAEQVALRSTDDSALDIWSALLEAHAGIPGEFDRILAAALDHVDRMASSAADMRHVRRLLKVLRKSAGERFDQSAARIARVVSAREFDHEQLWSLPAVAEYAPHDARRILRAAIQRFVDGDGPTRRSMVVPLAVAVSETNLATPAETQRVIDVAESWVRAPQVPLTLEEKVKLITAIAKRDAERAGEMLATLLPELVRTPDWDSGRNWEQLVSALVLAGGVAWAERLVSPAGLDPIGVARSCSALLRTGRFDDAPAAAHTLIARGAAAARSIGEPPFVPADRPYFLAEMAAVAVPFDRLLAAELAIESESAARGLPLPEFDTQIREPLIRAFLRVGRPVAAERLSTIDGPLLAEIAQEYARSSPADAERLVDRALSRPRWPIGGGKGRRLDEVDLARLATAVSVTRPAQSEELARRALARAQAHRTSGKRFDALLALGTHLPACHGDMAVSAIRSALEMITAGEVSTGRRSAVAKALVRFDPEAAEHLVEIGDQTQWTEIERIAVFASTAPARAAELAGERLGRPDFDQYAWWLPDLAQALVGSRDDPGHPSLLPIARLCVLAALAGEDWSEALPALAVLEPEAVEAVAAWFGV</sequence>
<evidence type="ECO:0000313" key="4">
    <source>
        <dbReference type="Proteomes" id="UP001499854"/>
    </source>
</evidence>
<proteinExistence type="predicted"/>
<dbReference type="InterPro" id="IPR043504">
    <property type="entry name" value="Peptidase_S1_PA_chymotrypsin"/>
</dbReference>
<evidence type="ECO:0000256" key="1">
    <source>
        <dbReference type="ARBA" id="ARBA00022737"/>
    </source>
</evidence>
<protein>
    <recommendedName>
        <fullName evidence="2">Nephrocystin 3-like N-terminal domain-containing protein</fullName>
    </recommendedName>
</protein>
<dbReference type="Proteomes" id="UP001499854">
    <property type="component" value="Unassembled WGS sequence"/>
</dbReference>
<keyword evidence="4" id="KW-1185">Reference proteome</keyword>
<dbReference type="SUPFAM" id="SSF50494">
    <property type="entry name" value="Trypsin-like serine proteases"/>
    <property type="match status" value="1"/>
</dbReference>
<comment type="caution">
    <text evidence="3">The sequence shown here is derived from an EMBL/GenBank/DDBJ whole genome shotgun (WGS) entry which is preliminary data.</text>
</comment>
<organism evidence="3 4">
    <name type="scientific">Catenulispora subtropica</name>
    <dbReference type="NCBI Taxonomy" id="450798"/>
    <lineage>
        <taxon>Bacteria</taxon>
        <taxon>Bacillati</taxon>
        <taxon>Actinomycetota</taxon>
        <taxon>Actinomycetes</taxon>
        <taxon>Catenulisporales</taxon>
        <taxon>Catenulisporaceae</taxon>
        <taxon>Catenulispora</taxon>
    </lineage>
</organism>
<dbReference type="Pfam" id="PF13365">
    <property type="entry name" value="Trypsin_2"/>
    <property type="match status" value="1"/>
</dbReference>
<dbReference type="InterPro" id="IPR056884">
    <property type="entry name" value="NPHP3-like_N"/>
</dbReference>
<dbReference type="RefSeq" id="WP_344660219.1">
    <property type="nucleotide sequence ID" value="NZ_BAAAQM010000038.1"/>
</dbReference>
<keyword evidence="1" id="KW-0677">Repeat</keyword>
<gene>
    <name evidence="3" type="ORF">GCM10009838_57050</name>
</gene>
<dbReference type="Pfam" id="PF24883">
    <property type="entry name" value="NPHP3_N"/>
    <property type="match status" value="1"/>
</dbReference>
<dbReference type="EMBL" id="BAAAQM010000038">
    <property type="protein sequence ID" value="GAA1986986.1"/>
    <property type="molecule type" value="Genomic_DNA"/>
</dbReference>
<feature type="domain" description="Nephrocystin 3-like N-terminal" evidence="2">
    <location>
        <begin position="265"/>
        <end position="401"/>
    </location>
</feature>